<dbReference type="Proteomes" id="UP000077667">
    <property type="component" value="Chromosome"/>
</dbReference>
<evidence type="ECO:0000313" key="4">
    <source>
        <dbReference type="EMBL" id="ANH84091.1"/>
    </source>
</evidence>
<dbReference type="InterPro" id="IPR007492">
    <property type="entry name" value="LytTR_DNA-bd_dom"/>
</dbReference>
<dbReference type="PANTHER" id="PTHR37299:SF1">
    <property type="entry name" value="STAGE 0 SPORULATION PROTEIN A HOMOLOG"/>
    <property type="match status" value="1"/>
</dbReference>
<dbReference type="InterPro" id="IPR046947">
    <property type="entry name" value="LytR-like"/>
</dbReference>
<dbReference type="AlphaFoldDB" id="A0A1A9IBM3"/>
<dbReference type="Gene3D" id="3.40.50.2300">
    <property type="match status" value="1"/>
</dbReference>
<name>A0A1A9IBM3_9BACT</name>
<dbReference type="EMBL" id="CP015772">
    <property type="protein sequence ID" value="ANH84091.1"/>
    <property type="molecule type" value="Genomic_DNA"/>
</dbReference>
<dbReference type="SMART" id="SM00448">
    <property type="entry name" value="REC"/>
    <property type="match status" value="1"/>
</dbReference>
<dbReference type="InterPro" id="IPR011006">
    <property type="entry name" value="CheY-like_superfamily"/>
</dbReference>
<dbReference type="Gene3D" id="2.40.50.1020">
    <property type="entry name" value="LytTr DNA-binding domain"/>
    <property type="match status" value="1"/>
</dbReference>
<dbReference type="PROSITE" id="PS50930">
    <property type="entry name" value="HTH_LYTTR"/>
    <property type="match status" value="1"/>
</dbReference>
<sequence>MNRKGPLTCLLVDDNKVARVTLRKILQNINAVTVVGECGNALEAKAFLDENPVDVLFLDVEMPEMSGLELLRLLTNRPHTILTTAKENYAVEAFELNVVDYLVKPFTLTRVITALDKAQELIRFKQSPQTNTVTPKQLFIKENKVIRKVNLDDILWMEAKGDYVQFKLPDRSYMVHGSLKAIEDKFSSDQFIRVHRSYIIAIDKVEYIEDRLVYIKNQPIPVSESYKDALLAKLHLL</sequence>
<dbReference type="SUPFAM" id="SSF52172">
    <property type="entry name" value="CheY-like"/>
    <property type="match status" value="1"/>
</dbReference>
<dbReference type="KEGG" id="nia:A8C56_20300"/>
<proteinExistence type="predicted"/>
<dbReference type="PROSITE" id="PS50110">
    <property type="entry name" value="RESPONSE_REGULATORY"/>
    <property type="match status" value="1"/>
</dbReference>
<dbReference type="SMART" id="SM00850">
    <property type="entry name" value="LytTR"/>
    <property type="match status" value="1"/>
</dbReference>
<reference evidence="4 5" key="1">
    <citation type="submission" date="2016-05" db="EMBL/GenBank/DDBJ databases">
        <title>Niabella ginsenosidivorans BS26 whole genome sequencing.</title>
        <authorList>
            <person name="Im W.T."/>
            <person name="Siddiqi M.Z."/>
        </authorList>
    </citation>
    <scope>NUCLEOTIDE SEQUENCE [LARGE SCALE GENOMIC DNA]</scope>
    <source>
        <strain evidence="4 5">BS26</strain>
    </source>
</reference>
<accession>A0A1A9IBM3</accession>
<evidence type="ECO:0000259" key="3">
    <source>
        <dbReference type="PROSITE" id="PS50930"/>
    </source>
</evidence>
<dbReference type="STRING" id="1176587.A8C56_20300"/>
<keyword evidence="1" id="KW-0597">Phosphoprotein</keyword>
<dbReference type="Pfam" id="PF00072">
    <property type="entry name" value="Response_reg"/>
    <property type="match status" value="1"/>
</dbReference>
<dbReference type="PANTHER" id="PTHR37299">
    <property type="entry name" value="TRANSCRIPTIONAL REGULATOR-RELATED"/>
    <property type="match status" value="1"/>
</dbReference>
<organism evidence="4 5">
    <name type="scientific">Niabella ginsenosidivorans</name>
    <dbReference type="NCBI Taxonomy" id="1176587"/>
    <lineage>
        <taxon>Bacteria</taxon>
        <taxon>Pseudomonadati</taxon>
        <taxon>Bacteroidota</taxon>
        <taxon>Chitinophagia</taxon>
        <taxon>Chitinophagales</taxon>
        <taxon>Chitinophagaceae</taxon>
        <taxon>Niabella</taxon>
    </lineage>
</organism>
<evidence type="ECO:0000256" key="1">
    <source>
        <dbReference type="PROSITE-ProRule" id="PRU00169"/>
    </source>
</evidence>
<feature type="domain" description="Response regulatory" evidence="2">
    <location>
        <begin position="8"/>
        <end position="119"/>
    </location>
</feature>
<dbReference type="RefSeq" id="WP_067762338.1">
    <property type="nucleotide sequence ID" value="NZ_CP015772.1"/>
</dbReference>
<dbReference type="Pfam" id="PF04397">
    <property type="entry name" value="LytTR"/>
    <property type="match status" value="1"/>
</dbReference>
<feature type="domain" description="HTH LytTR-type" evidence="3">
    <location>
        <begin position="148"/>
        <end position="236"/>
    </location>
</feature>
<gene>
    <name evidence="4" type="ORF">A8C56_20300</name>
</gene>
<evidence type="ECO:0000313" key="5">
    <source>
        <dbReference type="Proteomes" id="UP000077667"/>
    </source>
</evidence>
<protein>
    <submittedName>
        <fullName evidence="4">LytTR family transcriptional regulator</fullName>
    </submittedName>
</protein>
<dbReference type="InterPro" id="IPR001789">
    <property type="entry name" value="Sig_transdc_resp-reg_receiver"/>
</dbReference>
<dbReference type="OrthoDB" id="1646880at2"/>
<feature type="modified residue" description="4-aspartylphosphate" evidence="1">
    <location>
        <position position="59"/>
    </location>
</feature>
<dbReference type="GO" id="GO:0003677">
    <property type="term" value="F:DNA binding"/>
    <property type="evidence" value="ECO:0007669"/>
    <property type="project" value="InterPro"/>
</dbReference>
<dbReference type="GO" id="GO:0000156">
    <property type="term" value="F:phosphorelay response regulator activity"/>
    <property type="evidence" value="ECO:0007669"/>
    <property type="project" value="InterPro"/>
</dbReference>
<keyword evidence="5" id="KW-1185">Reference proteome</keyword>
<evidence type="ECO:0000259" key="2">
    <source>
        <dbReference type="PROSITE" id="PS50110"/>
    </source>
</evidence>